<dbReference type="PANTHER" id="PTHR12439:SF42">
    <property type="entry name" value="ENDORIBONUCLEASE-RELATED"/>
    <property type="match status" value="1"/>
</dbReference>
<evidence type="ECO:0000313" key="13">
    <source>
        <dbReference type="EMBL" id="JAV75853.1"/>
    </source>
</evidence>
<keyword evidence="15" id="KW-1185">Reference proteome</keyword>
<dbReference type="GO" id="GO:0004521">
    <property type="term" value="F:RNA endonuclease activity"/>
    <property type="evidence" value="ECO:0007669"/>
    <property type="project" value="UniProtKB-UniRule"/>
</dbReference>
<evidence type="ECO:0000256" key="5">
    <source>
        <dbReference type="ARBA" id="ARBA00022723"/>
    </source>
</evidence>
<keyword evidence="5 11" id="KW-0479">Metal-binding</keyword>
<dbReference type="GO" id="GO:0016787">
    <property type="term" value="F:hydrolase activity"/>
    <property type="evidence" value="ECO:0007669"/>
    <property type="project" value="UniProtKB-KW"/>
</dbReference>
<reference evidence="14 15" key="2">
    <citation type="journal article" date="2018" name="Elife">
        <title>Firefly genomes illuminate parallel origins of bioluminescence in beetles.</title>
        <authorList>
            <person name="Fallon T.R."/>
            <person name="Lower S.E."/>
            <person name="Chang C.H."/>
            <person name="Bessho-Uehara M."/>
            <person name="Martin G.J."/>
            <person name="Bewick A.J."/>
            <person name="Behringer M."/>
            <person name="Debat H.J."/>
            <person name="Wong I."/>
            <person name="Day J.C."/>
            <person name="Suvorov A."/>
            <person name="Silva C.J."/>
            <person name="Stanger-Hall K.F."/>
            <person name="Hall D.W."/>
            <person name="Schmitz R.J."/>
            <person name="Nelson D.R."/>
            <person name="Lewis S.M."/>
            <person name="Shigenobu S."/>
            <person name="Bybee S.M."/>
            <person name="Larracuente A.M."/>
            <person name="Oba Y."/>
            <person name="Weng J.K."/>
        </authorList>
    </citation>
    <scope>NUCLEOTIDE SEQUENCE [LARGE SCALE GENOMIC DNA]</scope>
    <source>
        <strain evidence="14">1611_PpyrPB1</strain>
        <tissue evidence="14">Whole body</tissue>
    </source>
</reference>
<dbReference type="InterPro" id="IPR018998">
    <property type="entry name" value="EndoU_C"/>
</dbReference>
<dbReference type="SUPFAM" id="SSF142877">
    <property type="entry name" value="EndoU-like"/>
    <property type="match status" value="1"/>
</dbReference>
<proteinExistence type="inferred from homology"/>
<evidence type="ECO:0000256" key="3">
    <source>
        <dbReference type="ARBA" id="ARBA00011245"/>
    </source>
</evidence>
<evidence type="ECO:0000256" key="6">
    <source>
        <dbReference type="ARBA" id="ARBA00022759"/>
    </source>
</evidence>
<dbReference type="InterPro" id="IPR039787">
    <property type="entry name" value="ENDOU"/>
</dbReference>
<dbReference type="GO" id="GO:0003723">
    <property type="term" value="F:RNA binding"/>
    <property type="evidence" value="ECO:0007669"/>
    <property type="project" value="UniProtKB-UniRule"/>
</dbReference>
<keyword evidence="4 11" id="KW-0540">Nuclease</keyword>
<feature type="domain" description="EndoU" evidence="12">
    <location>
        <begin position="119"/>
        <end position="382"/>
    </location>
</feature>
<dbReference type="EMBL" id="GEZM01049779">
    <property type="protein sequence ID" value="JAV75852.1"/>
    <property type="molecule type" value="Transcribed_RNA"/>
</dbReference>
<dbReference type="AlphaFoldDB" id="A0A1Y1LQD3"/>
<name>A0A1Y1LQD3_PHOPY</name>
<gene>
    <name evidence="14" type="ORF">PPYR_09728</name>
</gene>
<dbReference type="Pfam" id="PF09412">
    <property type="entry name" value="XendoU"/>
    <property type="match status" value="1"/>
</dbReference>
<dbReference type="OrthoDB" id="430326at2759"/>
<comment type="subunit">
    <text evidence="3 11">Monomer.</text>
</comment>
<dbReference type="InParanoid" id="A0A1Y1LQD3"/>
<evidence type="ECO:0000256" key="2">
    <source>
        <dbReference type="ARBA" id="ARBA00010168"/>
    </source>
</evidence>
<evidence type="ECO:0000256" key="11">
    <source>
        <dbReference type="RuleBase" id="RU367085"/>
    </source>
</evidence>
<dbReference type="GO" id="GO:0046872">
    <property type="term" value="F:metal ion binding"/>
    <property type="evidence" value="ECO:0007669"/>
    <property type="project" value="UniProtKB-UniRule"/>
</dbReference>
<reference evidence="13" key="1">
    <citation type="journal article" date="2016" name="Sci. Rep.">
        <title>Molecular characterization of firefly nuptial gifts: a multi-omics approach sheds light on postcopulatory sexual selection.</title>
        <authorList>
            <person name="Al-Wathiqui N."/>
            <person name="Fallon T.R."/>
            <person name="South A."/>
            <person name="Weng J.K."/>
            <person name="Lewis S.M."/>
        </authorList>
    </citation>
    <scope>NUCLEOTIDE SEQUENCE</scope>
</reference>
<evidence type="ECO:0000256" key="1">
    <source>
        <dbReference type="ARBA" id="ARBA00001936"/>
    </source>
</evidence>
<comment type="cofactor">
    <cofactor evidence="1 11">
        <name>Mn(2+)</name>
        <dbReference type="ChEBI" id="CHEBI:29035"/>
    </cofactor>
</comment>
<evidence type="ECO:0000256" key="4">
    <source>
        <dbReference type="ARBA" id="ARBA00022722"/>
    </source>
</evidence>
<dbReference type="EMBL" id="GEZM01049778">
    <property type="protein sequence ID" value="JAV75853.1"/>
    <property type="molecule type" value="Transcribed_RNA"/>
</dbReference>
<dbReference type="PANTHER" id="PTHR12439">
    <property type="entry name" value="PLACENTAL PROTEIN 11-RELATED"/>
    <property type="match status" value="1"/>
</dbReference>
<sequence length="382" mass="44138">MDPLTRIVSYTLLVGAVIITEVYCRNSTGHGHNVTYTMAQVLSNKPPQQRIESSFNSNIPVWVHPHNATNPRIDAWSDSRSIRRPHHYTNNSRIPVYSNLGHKKEEPHRNASVPKYDVADDELRNFAEEVLRRDDNNAHRYLTVNYQGKTTSRSDKDLAPEPLLRVHENVNRIPTISKIRRLYDNYIPLVENNEEVTGEEMREEDELLDAIISTNVMDYTRNFLVSKGVIGNDPLEFKNVLKEMWFTLYPRRKGRYGSSGFEHVFLAEIKNGEVSGFHNWIYFHHQELNNNVNYLGYLKVVEFGNKGAILKHHFTFNGYDKPVDSLFIGTSPEFEMALYSTCFLIRPDKVCPLQLEGKKFTIRVFTFNSQGKKLIGSAFPEI</sequence>
<organism evidence="13">
    <name type="scientific">Photinus pyralis</name>
    <name type="common">Common eastern firefly</name>
    <name type="synonym">Lampyris pyralis</name>
    <dbReference type="NCBI Taxonomy" id="7054"/>
    <lineage>
        <taxon>Eukaryota</taxon>
        <taxon>Metazoa</taxon>
        <taxon>Ecdysozoa</taxon>
        <taxon>Arthropoda</taxon>
        <taxon>Hexapoda</taxon>
        <taxon>Insecta</taxon>
        <taxon>Pterygota</taxon>
        <taxon>Neoptera</taxon>
        <taxon>Endopterygota</taxon>
        <taxon>Coleoptera</taxon>
        <taxon>Polyphaga</taxon>
        <taxon>Elateriformia</taxon>
        <taxon>Elateroidea</taxon>
        <taxon>Lampyridae</taxon>
        <taxon>Lampyrinae</taxon>
        <taxon>Photinus</taxon>
    </lineage>
</organism>
<protein>
    <recommendedName>
        <fullName evidence="12">EndoU domain-containing protein</fullName>
    </recommendedName>
</protein>
<feature type="signal peptide" evidence="11">
    <location>
        <begin position="1"/>
        <end position="24"/>
    </location>
</feature>
<dbReference type="PROSITE" id="PS51959">
    <property type="entry name" value="ENDOU"/>
    <property type="match status" value="1"/>
</dbReference>
<keyword evidence="7 11" id="KW-0378">Hydrolase</keyword>
<evidence type="ECO:0000256" key="10">
    <source>
        <dbReference type="ARBA" id="ARBA00023239"/>
    </source>
</evidence>
<dbReference type="CDD" id="cd21159">
    <property type="entry name" value="XendoU"/>
    <property type="match status" value="1"/>
</dbReference>
<evidence type="ECO:0000256" key="8">
    <source>
        <dbReference type="ARBA" id="ARBA00022884"/>
    </source>
</evidence>
<dbReference type="GO" id="GO:0016829">
    <property type="term" value="F:lyase activity"/>
    <property type="evidence" value="ECO:0007669"/>
    <property type="project" value="UniProtKB-KW"/>
</dbReference>
<evidence type="ECO:0000256" key="9">
    <source>
        <dbReference type="ARBA" id="ARBA00023211"/>
    </source>
</evidence>
<keyword evidence="11" id="KW-0732">Signal</keyword>
<reference evidence="14" key="3">
    <citation type="submission" date="2019-08" db="EMBL/GenBank/DDBJ databases">
        <authorList>
            <consortium name="Photinus pyralis genome working group"/>
            <person name="Fallon T.R."/>
            <person name="Sander Lower S.E."/>
            <person name="Weng J.-K."/>
        </authorList>
    </citation>
    <scope>NUCLEOTIDE SEQUENCE</scope>
    <source>
        <strain evidence="14">1611_PpyrPB1</strain>
        <tissue evidence="14">Whole body</tissue>
    </source>
</reference>
<accession>A0A1Y1LQD3</accession>
<evidence type="ECO:0000259" key="12">
    <source>
        <dbReference type="PROSITE" id="PS51959"/>
    </source>
</evidence>
<dbReference type="InterPro" id="IPR037227">
    <property type="entry name" value="EndoU-like"/>
</dbReference>
<keyword evidence="10" id="KW-0456">Lyase</keyword>
<keyword evidence="9 11" id="KW-0464">Manganese</keyword>
<feature type="chain" id="PRO_5011907416" description="EndoU domain-containing protein" evidence="11">
    <location>
        <begin position="25"/>
        <end position="382"/>
    </location>
</feature>
<evidence type="ECO:0000313" key="15">
    <source>
        <dbReference type="Proteomes" id="UP000327044"/>
    </source>
</evidence>
<comment type="similarity">
    <text evidence="2 11">Belongs to the ENDOU family.</text>
</comment>
<dbReference type="EMBL" id="VVIM01000007">
    <property type="protein sequence ID" value="KAB0795667.1"/>
    <property type="molecule type" value="Genomic_DNA"/>
</dbReference>
<evidence type="ECO:0000313" key="14">
    <source>
        <dbReference type="EMBL" id="KAB0795667.1"/>
    </source>
</evidence>
<keyword evidence="8 11" id="KW-0694">RNA-binding</keyword>
<keyword evidence="6 11" id="KW-0255">Endonuclease</keyword>
<evidence type="ECO:0000256" key="7">
    <source>
        <dbReference type="ARBA" id="ARBA00022801"/>
    </source>
</evidence>
<dbReference type="Proteomes" id="UP000327044">
    <property type="component" value="Unassembled WGS sequence"/>
</dbReference>